<keyword evidence="1" id="KW-0812">Transmembrane</keyword>
<dbReference type="Gramene" id="OB02G21510.1">
    <property type="protein sequence ID" value="OB02G21510.1"/>
    <property type="gene ID" value="OB02G21510"/>
</dbReference>
<dbReference type="PANTHER" id="PTHR34781">
    <property type="entry name" value="TRANSMEMBRANE PROTEIN"/>
    <property type="match status" value="1"/>
</dbReference>
<proteinExistence type="predicted"/>
<evidence type="ECO:0000313" key="3">
    <source>
        <dbReference type="Proteomes" id="UP000006038"/>
    </source>
</evidence>
<keyword evidence="3" id="KW-1185">Reference proteome</keyword>
<dbReference type="STRING" id="4533.J3LBY4"/>
<evidence type="ECO:0000256" key="1">
    <source>
        <dbReference type="SAM" id="Phobius"/>
    </source>
</evidence>
<dbReference type="PANTHER" id="PTHR34781:SF1">
    <property type="entry name" value="OS01G0923000 PROTEIN"/>
    <property type="match status" value="1"/>
</dbReference>
<dbReference type="AlphaFoldDB" id="J3LBY4"/>
<feature type="transmembrane region" description="Helical" evidence="1">
    <location>
        <begin position="83"/>
        <end position="102"/>
    </location>
</feature>
<organism evidence="2">
    <name type="scientific">Oryza brachyantha</name>
    <name type="common">malo sina</name>
    <dbReference type="NCBI Taxonomy" id="4533"/>
    <lineage>
        <taxon>Eukaryota</taxon>
        <taxon>Viridiplantae</taxon>
        <taxon>Streptophyta</taxon>
        <taxon>Embryophyta</taxon>
        <taxon>Tracheophyta</taxon>
        <taxon>Spermatophyta</taxon>
        <taxon>Magnoliopsida</taxon>
        <taxon>Liliopsida</taxon>
        <taxon>Poales</taxon>
        <taxon>Poaceae</taxon>
        <taxon>BOP clade</taxon>
        <taxon>Oryzoideae</taxon>
        <taxon>Oryzeae</taxon>
        <taxon>Oryzinae</taxon>
        <taxon>Oryza</taxon>
    </lineage>
</organism>
<dbReference type="HOGENOM" id="CLU_114805_2_0_1"/>
<reference evidence="2" key="1">
    <citation type="submission" date="2013-04" db="UniProtKB">
        <authorList>
            <consortium name="EnsemblPlants"/>
        </authorList>
    </citation>
    <scope>IDENTIFICATION</scope>
</reference>
<dbReference type="EnsemblPlants" id="OB02G21510.1">
    <property type="protein sequence ID" value="OB02G21510.1"/>
    <property type="gene ID" value="OB02G21510"/>
</dbReference>
<feature type="transmembrane region" description="Helical" evidence="1">
    <location>
        <begin position="56"/>
        <end position="77"/>
    </location>
</feature>
<protein>
    <submittedName>
        <fullName evidence="2">Uncharacterized protein</fullName>
    </submittedName>
</protein>
<accession>J3LBY4</accession>
<evidence type="ECO:0000313" key="2">
    <source>
        <dbReference type="EnsemblPlants" id="OB02G21510.1"/>
    </source>
</evidence>
<keyword evidence="1" id="KW-0472">Membrane</keyword>
<sequence>MVSTVYREAAMAGDGEHYSWLIRELCALLVAVIDISPSSSAAVAARVSGGVPAAAASMLLGASMALMLCGSVTFAIGFLLMPWVAGVALLFGFAAAVSAGVFGKSATASMENDFTVGYVSTPTKASYYTQKLLSQVSALLDKSSGDKEHDLTPVENMLGNE</sequence>
<keyword evidence="1" id="KW-1133">Transmembrane helix</keyword>
<dbReference type="Proteomes" id="UP000006038">
    <property type="component" value="Unassembled WGS sequence"/>
</dbReference>
<name>J3LBY4_ORYBR</name>